<evidence type="ECO:0000259" key="6">
    <source>
        <dbReference type="Pfam" id="PF02776"/>
    </source>
</evidence>
<keyword evidence="8" id="KW-1185">Reference proteome</keyword>
<feature type="domain" description="Thiamine pyrophosphate enzyme TPP-binding" evidence="5">
    <location>
        <begin position="373"/>
        <end position="519"/>
    </location>
</feature>
<dbReference type="InterPro" id="IPR012000">
    <property type="entry name" value="Thiamin_PyroP_enz_cen_dom"/>
</dbReference>
<dbReference type="KEGG" id="spph:KFK14_05975"/>
<dbReference type="Gene3D" id="3.40.50.1220">
    <property type="entry name" value="TPP-binding domain"/>
    <property type="match status" value="1"/>
</dbReference>
<dbReference type="PANTHER" id="PTHR18968">
    <property type="entry name" value="THIAMINE PYROPHOSPHATE ENZYMES"/>
    <property type="match status" value="1"/>
</dbReference>
<dbReference type="GO" id="GO:0050660">
    <property type="term" value="F:flavin adenine dinucleotide binding"/>
    <property type="evidence" value="ECO:0007669"/>
    <property type="project" value="TreeGrafter"/>
</dbReference>
<evidence type="ECO:0000313" key="8">
    <source>
        <dbReference type="Proteomes" id="UP000681425"/>
    </source>
</evidence>
<dbReference type="GO" id="GO:0003984">
    <property type="term" value="F:acetolactate synthase activity"/>
    <property type="evidence" value="ECO:0007669"/>
    <property type="project" value="TreeGrafter"/>
</dbReference>
<evidence type="ECO:0000256" key="1">
    <source>
        <dbReference type="ARBA" id="ARBA00007812"/>
    </source>
</evidence>
<dbReference type="Pfam" id="PF02776">
    <property type="entry name" value="TPP_enzyme_N"/>
    <property type="match status" value="1"/>
</dbReference>
<organism evidence="7 8">
    <name type="scientific">Sphingobium phenoxybenzoativorans</name>
    <dbReference type="NCBI Taxonomy" id="1592790"/>
    <lineage>
        <taxon>Bacteria</taxon>
        <taxon>Pseudomonadati</taxon>
        <taxon>Pseudomonadota</taxon>
        <taxon>Alphaproteobacteria</taxon>
        <taxon>Sphingomonadales</taxon>
        <taxon>Sphingomonadaceae</taxon>
        <taxon>Sphingobium</taxon>
    </lineage>
</organism>
<dbReference type="CDD" id="cd00568">
    <property type="entry name" value="TPP_enzymes"/>
    <property type="match status" value="1"/>
</dbReference>
<comment type="similarity">
    <text evidence="1 3">Belongs to the TPP enzyme family.</text>
</comment>
<sequence>MTVETVSEAIVARLADEGVRFIFGVPGGECNLDVIAAAEKQGLRFILTRTETSAAIMACVASEISGAPGVAMTTRGPGLAAASNGVAYADLDRAAMLLIADGYEDDQGYISHQRIDQTAILAPMLRASSNLRGADPIEEVDRLLNAATGNPPGPAYLEVAGSFIRRPGKAAPGGRVSSAIAKPDQAALAEARSLIASARRPILLAGLQARSPDAAAALRAFVDATGCPVLATYKAKGVISENTPPGLGLYANGVPEQPLIGSADLIILYGFDPVEGPPQVWRYGAIPSVELTNHAFDDPLFRPTVSVIGDITASIGALGDAADASGWPAAELAQRKDQLWAAAQIFTGDGISPAALVRAAQKALPGDSRITIDAGAHMLPVLHSWRCDAPNLSLISRGLSTMGFAIPAAIAASLVDPDRTTVAFTGDGGAMMCLGELGTAIQNGATPLVVVFNDSSLTLIGSKQRRRQLAPAGVDFSHTDFAQVASGFGWHARRVTEEGELAAAFAEALASGRPALIDVEINPESYDALILAIRG</sequence>
<dbReference type="GO" id="GO:0030976">
    <property type="term" value="F:thiamine pyrophosphate binding"/>
    <property type="evidence" value="ECO:0007669"/>
    <property type="project" value="InterPro"/>
</dbReference>
<evidence type="ECO:0000259" key="5">
    <source>
        <dbReference type="Pfam" id="PF02775"/>
    </source>
</evidence>
<dbReference type="GO" id="GO:0000287">
    <property type="term" value="F:magnesium ion binding"/>
    <property type="evidence" value="ECO:0007669"/>
    <property type="project" value="InterPro"/>
</dbReference>
<dbReference type="Pfam" id="PF02775">
    <property type="entry name" value="TPP_enzyme_C"/>
    <property type="match status" value="1"/>
</dbReference>
<evidence type="ECO:0000259" key="4">
    <source>
        <dbReference type="Pfam" id="PF00205"/>
    </source>
</evidence>
<protein>
    <submittedName>
        <fullName evidence="7">Thiamine pyrophosphate-binding protein</fullName>
    </submittedName>
</protein>
<dbReference type="RefSeq" id="WP_212610221.1">
    <property type="nucleotide sequence ID" value="NZ_CP073910.1"/>
</dbReference>
<dbReference type="Proteomes" id="UP000681425">
    <property type="component" value="Chromosome"/>
</dbReference>
<feature type="domain" description="Thiamine pyrophosphate enzyme central" evidence="4">
    <location>
        <begin position="189"/>
        <end position="317"/>
    </location>
</feature>
<dbReference type="InterPro" id="IPR012001">
    <property type="entry name" value="Thiamin_PyroP_enz_TPP-bd_dom"/>
</dbReference>
<dbReference type="Pfam" id="PF00205">
    <property type="entry name" value="TPP_enzyme_M"/>
    <property type="match status" value="1"/>
</dbReference>
<dbReference type="PANTHER" id="PTHR18968:SF129">
    <property type="entry name" value="ACETOLACTATE SYNTHASE"/>
    <property type="match status" value="1"/>
</dbReference>
<accession>A0A975K9J3</accession>
<dbReference type="SUPFAM" id="SSF52518">
    <property type="entry name" value="Thiamin diphosphate-binding fold (THDP-binding)"/>
    <property type="match status" value="2"/>
</dbReference>
<dbReference type="CDD" id="cd07035">
    <property type="entry name" value="TPP_PYR_POX_like"/>
    <property type="match status" value="1"/>
</dbReference>
<dbReference type="InterPro" id="IPR029061">
    <property type="entry name" value="THDP-binding"/>
</dbReference>
<name>A0A975K9J3_9SPHN</name>
<evidence type="ECO:0000256" key="2">
    <source>
        <dbReference type="ARBA" id="ARBA00023052"/>
    </source>
</evidence>
<dbReference type="InterPro" id="IPR045229">
    <property type="entry name" value="TPP_enz"/>
</dbReference>
<proteinExistence type="inferred from homology"/>
<reference evidence="7" key="1">
    <citation type="submission" date="2021-04" db="EMBL/GenBank/DDBJ databases">
        <title>Isolation of p-tert-butylphenol degrading bacteria Sphingobium phenoxybenzoativorans Tas13 from active sludge.</title>
        <authorList>
            <person name="Li Y."/>
        </authorList>
    </citation>
    <scope>NUCLEOTIDE SEQUENCE</scope>
    <source>
        <strain evidence="7">Tas13</strain>
    </source>
</reference>
<gene>
    <name evidence="7" type="ORF">KFK14_05975</name>
</gene>
<dbReference type="PROSITE" id="PS00187">
    <property type="entry name" value="TPP_ENZYMES"/>
    <property type="match status" value="1"/>
</dbReference>
<dbReference type="EMBL" id="CP073910">
    <property type="protein sequence ID" value="QUT06977.1"/>
    <property type="molecule type" value="Genomic_DNA"/>
</dbReference>
<dbReference type="InterPro" id="IPR029035">
    <property type="entry name" value="DHS-like_NAD/FAD-binding_dom"/>
</dbReference>
<dbReference type="InterPro" id="IPR011766">
    <property type="entry name" value="TPP_enzyme_TPP-bd"/>
</dbReference>
<dbReference type="AlphaFoldDB" id="A0A975K9J3"/>
<keyword evidence="2 3" id="KW-0786">Thiamine pyrophosphate</keyword>
<evidence type="ECO:0000256" key="3">
    <source>
        <dbReference type="RuleBase" id="RU362132"/>
    </source>
</evidence>
<dbReference type="GO" id="GO:0009097">
    <property type="term" value="P:isoleucine biosynthetic process"/>
    <property type="evidence" value="ECO:0007669"/>
    <property type="project" value="TreeGrafter"/>
</dbReference>
<evidence type="ECO:0000313" key="7">
    <source>
        <dbReference type="EMBL" id="QUT06977.1"/>
    </source>
</evidence>
<dbReference type="SUPFAM" id="SSF52467">
    <property type="entry name" value="DHS-like NAD/FAD-binding domain"/>
    <property type="match status" value="1"/>
</dbReference>
<dbReference type="InterPro" id="IPR000399">
    <property type="entry name" value="TPP-bd_CS"/>
</dbReference>
<dbReference type="Gene3D" id="3.40.50.970">
    <property type="match status" value="2"/>
</dbReference>
<dbReference type="GO" id="GO:0009099">
    <property type="term" value="P:L-valine biosynthetic process"/>
    <property type="evidence" value="ECO:0007669"/>
    <property type="project" value="TreeGrafter"/>
</dbReference>
<dbReference type="GO" id="GO:0005948">
    <property type="term" value="C:acetolactate synthase complex"/>
    <property type="evidence" value="ECO:0007669"/>
    <property type="project" value="TreeGrafter"/>
</dbReference>
<feature type="domain" description="Thiamine pyrophosphate enzyme N-terminal TPP-binding" evidence="6">
    <location>
        <begin position="5"/>
        <end position="118"/>
    </location>
</feature>